<dbReference type="InterPro" id="IPR036388">
    <property type="entry name" value="WH-like_DNA-bd_sf"/>
</dbReference>
<evidence type="ECO:0000256" key="2">
    <source>
        <dbReference type="ARBA" id="ARBA00023125"/>
    </source>
</evidence>
<evidence type="ECO:0000313" key="5">
    <source>
        <dbReference type="EMBL" id="MFK4751812.1"/>
    </source>
</evidence>
<gene>
    <name evidence="5" type="ORF">WG929_05235</name>
</gene>
<accession>A0ABW8NFS3</accession>
<sequence>MTKPIRSPRSQRYNPASEDFHKEDFPFYWLARVHGRYVLAMEKSLKKINLDIPRWRILFILKEEGISSITEIAIHAVAKLPTVTKTVYRMKDDGLVDTRQKSDDGRVTEVIITDAGREAISKIQLVTHDLFRESFKGMSDAQIKRLNKLLETLFHNLPEH</sequence>
<protein>
    <submittedName>
        <fullName evidence="5">MarR family transcriptional regulator</fullName>
    </submittedName>
</protein>
<keyword evidence="3" id="KW-0804">Transcription</keyword>
<evidence type="ECO:0000256" key="1">
    <source>
        <dbReference type="ARBA" id="ARBA00023015"/>
    </source>
</evidence>
<feature type="domain" description="HTH marR-type" evidence="4">
    <location>
        <begin position="1"/>
        <end position="155"/>
    </location>
</feature>
<dbReference type="SMART" id="SM00347">
    <property type="entry name" value="HTH_MARR"/>
    <property type="match status" value="1"/>
</dbReference>
<organism evidence="5 6">
    <name type="scientific">Oceanobacter antarcticus</name>
    <dbReference type="NCBI Taxonomy" id="3133425"/>
    <lineage>
        <taxon>Bacteria</taxon>
        <taxon>Pseudomonadati</taxon>
        <taxon>Pseudomonadota</taxon>
        <taxon>Gammaproteobacteria</taxon>
        <taxon>Oceanospirillales</taxon>
        <taxon>Oceanospirillaceae</taxon>
        <taxon>Oceanobacter</taxon>
    </lineage>
</organism>
<dbReference type="InterPro" id="IPR036390">
    <property type="entry name" value="WH_DNA-bd_sf"/>
</dbReference>
<dbReference type="InterPro" id="IPR000835">
    <property type="entry name" value="HTH_MarR-typ"/>
</dbReference>
<dbReference type="EMBL" id="JBBKTX010000005">
    <property type="protein sequence ID" value="MFK4751812.1"/>
    <property type="molecule type" value="Genomic_DNA"/>
</dbReference>
<keyword evidence="6" id="KW-1185">Reference proteome</keyword>
<comment type="caution">
    <text evidence="5">The sequence shown here is derived from an EMBL/GenBank/DDBJ whole genome shotgun (WGS) entry which is preliminary data.</text>
</comment>
<proteinExistence type="predicted"/>
<evidence type="ECO:0000259" key="4">
    <source>
        <dbReference type="PROSITE" id="PS50995"/>
    </source>
</evidence>
<keyword evidence="1" id="KW-0805">Transcription regulation</keyword>
<dbReference type="PROSITE" id="PS50995">
    <property type="entry name" value="HTH_MARR_2"/>
    <property type="match status" value="1"/>
</dbReference>
<keyword evidence="2" id="KW-0238">DNA-binding</keyword>
<dbReference type="Gene3D" id="1.10.10.10">
    <property type="entry name" value="Winged helix-like DNA-binding domain superfamily/Winged helix DNA-binding domain"/>
    <property type="match status" value="1"/>
</dbReference>
<dbReference type="PANTHER" id="PTHR42756:SF1">
    <property type="entry name" value="TRANSCRIPTIONAL REPRESSOR OF EMRAB OPERON"/>
    <property type="match status" value="1"/>
</dbReference>
<dbReference type="Pfam" id="PF01047">
    <property type="entry name" value="MarR"/>
    <property type="match status" value="1"/>
</dbReference>
<dbReference type="PANTHER" id="PTHR42756">
    <property type="entry name" value="TRANSCRIPTIONAL REGULATOR, MARR"/>
    <property type="match status" value="1"/>
</dbReference>
<dbReference type="RefSeq" id="WP_369857871.1">
    <property type="nucleotide sequence ID" value="NZ_JBBKTX010000005.1"/>
</dbReference>
<name>A0ABW8NFS3_9GAMM</name>
<reference evidence="5 6" key="1">
    <citation type="submission" date="2024-03" db="EMBL/GenBank/DDBJ databases">
        <title>High-quality draft genome sequence of Oceanobacter sp. wDCs-4.</title>
        <authorList>
            <person name="Dong C."/>
        </authorList>
    </citation>
    <scope>NUCLEOTIDE SEQUENCE [LARGE SCALE GENOMIC DNA]</scope>
    <source>
        <strain evidence="6">wDCs-4</strain>
    </source>
</reference>
<dbReference type="SUPFAM" id="SSF46785">
    <property type="entry name" value="Winged helix' DNA-binding domain"/>
    <property type="match status" value="1"/>
</dbReference>
<evidence type="ECO:0000256" key="3">
    <source>
        <dbReference type="ARBA" id="ARBA00023163"/>
    </source>
</evidence>
<evidence type="ECO:0000313" key="6">
    <source>
        <dbReference type="Proteomes" id="UP001620597"/>
    </source>
</evidence>
<dbReference type="Proteomes" id="UP001620597">
    <property type="component" value="Unassembled WGS sequence"/>
</dbReference>